<feature type="compositionally biased region" description="Polar residues" evidence="12">
    <location>
        <begin position="720"/>
        <end position="741"/>
    </location>
</feature>
<feature type="domain" description="USP" evidence="13">
    <location>
        <begin position="220"/>
        <end position="952"/>
    </location>
</feature>
<comment type="function">
    <text evidence="10">Recognizes and hydrolyzes the peptide bond at the C-terminal Gly of ubiquitin. Involved in the processing of poly-ubiquitin precursors as well as that of ubiquitinated proteins. Is involved in resistance to the arginine analog canavanine (CAN).</text>
</comment>
<dbReference type="InterPro" id="IPR038765">
    <property type="entry name" value="Papain-like_cys_pep_sf"/>
</dbReference>
<dbReference type="GO" id="GO:0004843">
    <property type="term" value="F:cysteine-type deubiquitinase activity"/>
    <property type="evidence" value="ECO:0007669"/>
    <property type="project" value="UniProtKB-EC"/>
</dbReference>
<dbReference type="EC" id="3.4.19.12" evidence="3"/>
<keyword evidence="16" id="KW-1185">Reference proteome</keyword>
<evidence type="ECO:0000259" key="14">
    <source>
        <dbReference type="PROSITE" id="PS50271"/>
    </source>
</evidence>
<dbReference type="PROSITE" id="PS50235">
    <property type="entry name" value="USP_3"/>
    <property type="match status" value="1"/>
</dbReference>
<dbReference type="InterPro" id="IPR028889">
    <property type="entry name" value="USP"/>
</dbReference>
<feature type="compositionally biased region" description="Polar residues" evidence="12">
    <location>
        <begin position="561"/>
        <end position="574"/>
    </location>
</feature>
<evidence type="ECO:0000256" key="2">
    <source>
        <dbReference type="ARBA" id="ARBA00009085"/>
    </source>
</evidence>
<accession>A0A2U1PBS4</accession>
<gene>
    <name evidence="15" type="ORF">CTI12_AA172250</name>
</gene>
<comment type="caution">
    <text evidence="15">The sequence shown here is derived from an EMBL/GenBank/DDBJ whole genome shotgun (WGS) entry which is preliminary data.</text>
</comment>
<dbReference type="OrthoDB" id="2020758at2759"/>
<dbReference type="EMBL" id="PKPP01001381">
    <property type="protein sequence ID" value="PWA83180.1"/>
    <property type="molecule type" value="Genomic_DNA"/>
</dbReference>
<dbReference type="Proteomes" id="UP000245207">
    <property type="component" value="Unassembled WGS sequence"/>
</dbReference>
<dbReference type="PANTHER" id="PTHR24006">
    <property type="entry name" value="UBIQUITIN CARBOXYL-TERMINAL HYDROLASE"/>
    <property type="match status" value="1"/>
</dbReference>
<evidence type="ECO:0000259" key="13">
    <source>
        <dbReference type="PROSITE" id="PS50235"/>
    </source>
</evidence>
<evidence type="ECO:0000256" key="4">
    <source>
        <dbReference type="ARBA" id="ARBA00022670"/>
    </source>
</evidence>
<keyword evidence="8 15" id="KW-0378">Hydrolase</keyword>
<dbReference type="AlphaFoldDB" id="A0A2U1PBS4"/>
<feature type="domain" description="UBP-type" evidence="14">
    <location>
        <begin position="40"/>
        <end position="172"/>
    </location>
</feature>
<protein>
    <recommendedName>
        <fullName evidence="3">ubiquitinyl hydrolase 1</fullName>
        <ecNumber evidence="3">3.4.19.12</ecNumber>
    </recommendedName>
</protein>
<evidence type="ECO:0000256" key="9">
    <source>
        <dbReference type="ARBA" id="ARBA00022833"/>
    </source>
</evidence>
<dbReference type="GO" id="GO:0005829">
    <property type="term" value="C:cytosol"/>
    <property type="evidence" value="ECO:0007669"/>
    <property type="project" value="TreeGrafter"/>
</dbReference>
<dbReference type="SMART" id="SM00290">
    <property type="entry name" value="ZnF_UBP"/>
    <property type="match status" value="1"/>
</dbReference>
<dbReference type="PROSITE" id="PS00972">
    <property type="entry name" value="USP_1"/>
    <property type="match status" value="1"/>
</dbReference>
<evidence type="ECO:0000256" key="10">
    <source>
        <dbReference type="ARBA" id="ARBA00058678"/>
    </source>
</evidence>
<dbReference type="Pfam" id="PF00443">
    <property type="entry name" value="UCH"/>
    <property type="match status" value="1"/>
</dbReference>
<dbReference type="Gene3D" id="3.90.70.10">
    <property type="entry name" value="Cysteine proteinases"/>
    <property type="match status" value="2"/>
</dbReference>
<dbReference type="Pfam" id="PF02148">
    <property type="entry name" value="zf-UBP"/>
    <property type="match status" value="1"/>
</dbReference>
<dbReference type="FunFam" id="3.30.40.10:FF:000900">
    <property type="entry name" value="Ubiquitinyl hydrolase 1"/>
    <property type="match status" value="1"/>
</dbReference>
<evidence type="ECO:0000256" key="6">
    <source>
        <dbReference type="ARBA" id="ARBA00022771"/>
    </source>
</evidence>
<evidence type="ECO:0000256" key="3">
    <source>
        <dbReference type="ARBA" id="ARBA00012759"/>
    </source>
</evidence>
<organism evidence="15 16">
    <name type="scientific">Artemisia annua</name>
    <name type="common">Sweet wormwood</name>
    <dbReference type="NCBI Taxonomy" id="35608"/>
    <lineage>
        <taxon>Eukaryota</taxon>
        <taxon>Viridiplantae</taxon>
        <taxon>Streptophyta</taxon>
        <taxon>Embryophyta</taxon>
        <taxon>Tracheophyta</taxon>
        <taxon>Spermatophyta</taxon>
        <taxon>Magnoliopsida</taxon>
        <taxon>eudicotyledons</taxon>
        <taxon>Gunneridae</taxon>
        <taxon>Pentapetalae</taxon>
        <taxon>asterids</taxon>
        <taxon>campanulids</taxon>
        <taxon>Asterales</taxon>
        <taxon>Asteraceae</taxon>
        <taxon>Asteroideae</taxon>
        <taxon>Anthemideae</taxon>
        <taxon>Artemisiinae</taxon>
        <taxon>Artemisia</taxon>
    </lineage>
</organism>
<evidence type="ECO:0000256" key="12">
    <source>
        <dbReference type="SAM" id="MobiDB-lite"/>
    </source>
</evidence>
<reference evidence="15 16" key="1">
    <citation type="journal article" date="2018" name="Mol. Plant">
        <title>The genome of Artemisia annua provides insight into the evolution of Asteraceae family and artemisinin biosynthesis.</title>
        <authorList>
            <person name="Shen Q."/>
            <person name="Zhang L."/>
            <person name="Liao Z."/>
            <person name="Wang S."/>
            <person name="Yan T."/>
            <person name="Shi P."/>
            <person name="Liu M."/>
            <person name="Fu X."/>
            <person name="Pan Q."/>
            <person name="Wang Y."/>
            <person name="Lv Z."/>
            <person name="Lu X."/>
            <person name="Zhang F."/>
            <person name="Jiang W."/>
            <person name="Ma Y."/>
            <person name="Chen M."/>
            <person name="Hao X."/>
            <person name="Li L."/>
            <person name="Tang Y."/>
            <person name="Lv G."/>
            <person name="Zhou Y."/>
            <person name="Sun X."/>
            <person name="Brodelius P.E."/>
            <person name="Rose J.K.C."/>
            <person name="Tang K."/>
        </authorList>
    </citation>
    <scope>NUCLEOTIDE SEQUENCE [LARGE SCALE GENOMIC DNA]</scope>
    <source>
        <strain evidence="16">cv. Huhao1</strain>
        <tissue evidence="15">Leaf</tissue>
    </source>
</reference>
<evidence type="ECO:0000313" key="16">
    <source>
        <dbReference type="Proteomes" id="UP000245207"/>
    </source>
</evidence>
<keyword evidence="5" id="KW-0479">Metal-binding</keyword>
<evidence type="ECO:0000256" key="11">
    <source>
        <dbReference type="PROSITE-ProRule" id="PRU00502"/>
    </source>
</evidence>
<keyword evidence="9" id="KW-0862">Zinc</keyword>
<evidence type="ECO:0000256" key="5">
    <source>
        <dbReference type="ARBA" id="ARBA00022723"/>
    </source>
</evidence>
<dbReference type="PROSITE" id="PS00973">
    <property type="entry name" value="USP_2"/>
    <property type="match status" value="1"/>
</dbReference>
<evidence type="ECO:0000256" key="8">
    <source>
        <dbReference type="ARBA" id="ARBA00022801"/>
    </source>
</evidence>
<dbReference type="SUPFAM" id="SSF54001">
    <property type="entry name" value="Cysteine proteinases"/>
    <property type="match status" value="1"/>
</dbReference>
<dbReference type="GO" id="GO:0005634">
    <property type="term" value="C:nucleus"/>
    <property type="evidence" value="ECO:0007669"/>
    <property type="project" value="TreeGrafter"/>
</dbReference>
<proteinExistence type="inferred from homology"/>
<evidence type="ECO:0000256" key="1">
    <source>
        <dbReference type="ARBA" id="ARBA00000707"/>
    </source>
</evidence>
<sequence length="1008" mass="109879">MGKKVKKGATTRKTVPTKAVSQKIIPTAVVDSVSDVRDARVCPHLDKGINLEKVSVKIALSEPHKCDDCREGAIDKRAGKGKHGKKKGGGSASDSKSIWVCLECGQFTCGGVSFPTVPQSHATRHSKQMRHPLAVNLANPNLRWCFSCNTILPVKSSDENGEQKDVFAEVVKVLKAQRPSNNSLDVESVYFGSGSVLSESTSSNKNSLSSSDTSGVHKVKGLLNLGNTCFLNSALQNLLAIDRLRDHYMKMETGGPLSDSLKKLFVEANPLASGKHVVNPRPLFNSICAIASQFKGYQQQDSHEVLRFLLDGLSSEENSVQKCVPKNSPTFVDVLFGGQISSSVSCLECGHTSVVYEPYLDLSLPLPTKKVPSKKVPPVPSKKLKPPPKRRGRITTKINKTSNTTAAANAPVVPTTSDSSHTENNVIEKMSEMSIKEPDVSADNMALVVYVEPSTVLNSNGNDNSTVDSSDVFGWLDYVDPATVSSDQNADASVGDYMDTDEAILQQVIEASKIESNGVKETPPSTDDSVLQEVIEASKTDSNGLTETPPLTDVSCLDNPEPTSSSNDHNMASNAENGTDVLWEEEPKLIQQSEVILLPYEELTSTSNGNGAVSSSIGCEKEETSDIDGFGFGGLFDEPEEVVYGPAVGPVSNGVVESGCESDCDEVDNTDSQVSVDKCLAYFTASELLTKNEHAWHCEQCSKALIEQKNKLQECVSNGAENGNSNISSDSVTDYPLSNGSHNDESDCGQITSEVEEKNSLVNGEESCSVQDTDSCQANGSSDNSKDEKVQRRVSKRLATKNGSNRVEENGVENSGVVDSSKVKVIRDASKRILINKVPPILTIHLKRLSQDARGRLSKLNGHVDFKEVMDLKPYMDPSCCKDRDTYKYRLIGVVEHLGTMRGGHYVAYVRGPAAKGNNDCVWYHASDAHVKQVSFEEVLRCEAYLLFYEEILFICGDKITGVLKNFTLRRFLNFTSQEAKISFFKLHLEPCWHYNWDTRVILRLLPS</sequence>
<dbReference type="PANTHER" id="PTHR24006:SF781">
    <property type="entry name" value="LD34905P"/>
    <property type="match status" value="1"/>
</dbReference>
<keyword evidence="7" id="KW-0833">Ubl conjugation pathway</keyword>
<dbReference type="InterPro" id="IPR018200">
    <property type="entry name" value="USP_CS"/>
</dbReference>
<comment type="catalytic activity">
    <reaction evidence="1">
        <text>Thiol-dependent hydrolysis of ester, thioester, amide, peptide and isopeptide bonds formed by the C-terminal Gly of ubiquitin (a 76-residue protein attached to proteins as an intracellular targeting signal).</text>
        <dbReference type="EC" id="3.4.19.12"/>
    </reaction>
</comment>
<name>A0A2U1PBS4_ARTAN</name>
<dbReference type="STRING" id="35608.A0A2U1PBS4"/>
<dbReference type="InterPro" id="IPR001607">
    <property type="entry name" value="Znf_UBP"/>
</dbReference>
<keyword evidence="4" id="KW-0645">Protease</keyword>
<feature type="region of interest" description="Disordered" evidence="12">
    <location>
        <begin position="770"/>
        <end position="813"/>
    </location>
</feature>
<feature type="region of interest" description="Disordered" evidence="12">
    <location>
        <begin position="370"/>
        <end position="394"/>
    </location>
</feature>
<dbReference type="InterPro" id="IPR050164">
    <property type="entry name" value="Peptidase_C19"/>
</dbReference>
<dbReference type="GO" id="GO:0016579">
    <property type="term" value="P:protein deubiquitination"/>
    <property type="evidence" value="ECO:0007669"/>
    <property type="project" value="InterPro"/>
</dbReference>
<dbReference type="GO" id="GO:0006508">
    <property type="term" value="P:proteolysis"/>
    <property type="evidence" value="ECO:0007669"/>
    <property type="project" value="UniProtKB-KW"/>
</dbReference>
<keyword evidence="6 11" id="KW-0863">Zinc-finger</keyword>
<feature type="compositionally biased region" description="Basic residues" evidence="12">
    <location>
        <begin position="382"/>
        <end position="394"/>
    </location>
</feature>
<comment type="similarity">
    <text evidence="2">Belongs to the peptidase C19 family.</text>
</comment>
<dbReference type="PROSITE" id="PS50271">
    <property type="entry name" value="ZF_UBP"/>
    <property type="match status" value="1"/>
</dbReference>
<evidence type="ECO:0000313" key="15">
    <source>
        <dbReference type="EMBL" id="PWA83180.1"/>
    </source>
</evidence>
<dbReference type="InterPro" id="IPR001394">
    <property type="entry name" value="Peptidase_C19_UCH"/>
</dbReference>
<evidence type="ECO:0000256" key="7">
    <source>
        <dbReference type="ARBA" id="ARBA00022786"/>
    </source>
</evidence>
<dbReference type="Gene3D" id="3.30.40.10">
    <property type="entry name" value="Zinc/RING finger domain, C3HC4 (zinc finger)"/>
    <property type="match status" value="1"/>
</dbReference>
<dbReference type="SUPFAM" id="SSF57850">
    <property type="entry name" value="RING/U-box"/>
    <property type="match status" value="1"/>
</dbReference>
<feature type="compositionally biased region" description="Polar residues" evidence="12">
    <location>
        <begin position="770"/>
        <end position="783"/>
    </location>
</feature>
<feature type="region of interest" description="Disordered" evidence="12">
    <location>
        <begin position="537"/>
        <end position="574"/>
    </location>
</feature>
<dbReference type="GO" id="GO:0008270">
    <property type="term" value="F:zinc ion binding"/>
    <property type="evidence" value="ECO:0007669"/>
    <property type="project" value="UniProtKB-KW"/>
</dbReference>
<dbReference type="InterPro" id="IPR013083">
    <property type="entry name" value="Znf_RING/FYVE/PHD"/>
</dbReference>
<feature type="region of interest" description="Disordered" evidence="12">
    <location>
        <begin position="720"/>
        <end position="748"/>
    </location>
</feature>